<keyword evidence="3" id="KW-1185">Reference proteome</keyword>
<dbReference type="GO" id="GO:0020037">
    <property type="term" value="F:heme binding"/>
    <property type="evidence" value="ECO:0007669"/>
    <property type="project" value="InterPro"/>
</dbReference>
<dbReference type="RefSeq" id="XP_022578951.1">
    <property type="nucleotide sequence ID" value="XM_022725063.1"/>
</dbReference>
<evidence type="ECO:0000313" key="2">
    <source>
        <dbReference type="EMBL" id="OJJ44441.1"/>
    </source>
</evidence>
<dbReference type="Proteomes" id="UP000184188">
    <property type="component" value="Unassembled WGS sequence"/>
</dbReference>
<dbReference type="InterPro" id="IPR050121">
    <property type="entry name" value="Cytochrome_P450_monoxygenase"/>
</dbReference>
<dbReference type="PRINTS" id="PR00385">
    <property type="entry name" value="P450"/>
</dbReference>
<dbReference type="GO" id="GO:0016705">
    <property type="term" value="F:oxidoreductase activity, acting on paired donors, with incorporation or reduction of molecular oxygen"/>
    <property type="evidence" value="ECO:0007669"/>
    <property type="project" value="InterPro"/>
</dbReference>
<dbReference type="EMBL" id="KV878348">
    <property type="protein sequence ID" value="OJJ44441.1"/>
    <property type="molecule type" value="Genomic_DNA"/>
</dbReference>
<keyword evidence="1" id="KW-0349">Heme</keyword>
<gene>
    <name evidence="2" type="ORF">ASPZODRAFT_145000</name>
</gene>
<comment type="cofactor">
    <cofactor evidence="1">
        <name>heme</name>
        <dbReference type="ChEBI" id="CHEBI:30413"/>
    </cofactor>
</comment>
<dbReference type="Gene3D" id="1.10.630.10">
    <property type="entry name" value="Cytochrome P450"/>
    <property type="match status" value="1"/>
</dbReference>
<dbReference type="GO" id="GO:0005506">
    <property type="term" value="F:iron ion binding"/>
    <property type="evidence" value="ECO:0007669"/>
    <property type="project" value="InterPro"/>
</dbReference>
<dbReference type="InterPro" id="IPR002401">
    <property type="entry name" value="Cyt_P450_E_grp-I"/>
</dbReference>
<evidence type="ECO:0000313" key="3">
    <source>
        <dbReference type="Proteomes" id="UP000184188"/>
    </source>
</evidence>
<dbReference type="STRING" id="1073090.A0A1L9SBA5"/>
<keyword evidence="1" id="KW-0408">Iron</keyword>
<accession>A0A1L9SBA5</accession>
<dbReference type="InterPro" id="IPR001128">
    <property type="entry name" value="Cyt_P450"/>
</dbReference>
<dbReference type="GeneID" id="34611528"/>
<keyword evidence="1" id="KW-0479">Metal-binding</keyword>
<organism evidence="2 3">
    <name type="scientific">Penicilliopsis zonata CBS 506.65</name>
    <dbReference type="NCBI Taxonomy" id="1073090"/>
    <lineage>
        <taxon>Eukaryota</taxon>
        <taxon>Fungi</taxon>
        <taxon>Dikarya</taxon>
        <taxon>Ascomycota</taxon>
        <taxon>Pezizomycotina</taxon>
        <taxon>Eurotiomycetes</taxon>
        <taxon>Eurotiomycetidae</taxon>
        <taxon>Eurotiales</taxon>
        <taxon>Aspergillaceae</taxon>
        <taxon>Penicilliopsis</taxon>
    </lineage>
</organism>
<dbReference type="OrthoDB" id="10029320at2759"/>
<dbReference type="VEuPathDB" id="FungiDB:ASPZODRAFT_145000"/>
<dbReference type="InterPro" id="IPR036396">
    <property type="entry name" value="Cyt_P450_sf"/>
</dbReference>
<dbReference type="GO" id="GO:0004497">
    <property type="term" value="F:monooxygenase activity"/>
    <property type="evidence" value="ECO:0007669"/>
    <property type="project" value="InterPro"/>
</dbReference>
<dbReference type="CDD" id="cd11051">
    <property type="entry name" value="CYP59-like"/>
    <property type="match status" value="1"/>
</dbReference>
<name>A0A1L9SBA5_9EURO</name>
<dbReference type="AlphaFoldDB" id="A0A1L9SBA5"/>
<dbReference type="SUPFAM" id="SSF48264">
    <property type="entry name" value="Cytochrome P450"/>
    <property type="match status" value="1"/>
</dbReference>
<reference evidence="3" key="1">
    <citation type="journal article" date="2017" name="Genome Biol.">
        <title>Comparative genomics reveals high biological diversity and specific adaptations in the industrially and medically important fungal genus Aspergillus.</title>
        <authorList>
            <person name="de Vries R.P."/>
            <person name="Riley R."/>
            <person name="Wiebenga A."/>
            <person name="Aguilar-Osorio G."/>
            <person name="Amillis S."/>
            <person name="Uchima C.A."/>
            <person name="Anderluh G."/>
            <person name="Asadollahi M."/>
            <person name="Askin M."/>
            <person name="Barry K."/>
            <person name="Battaglia E."/>
            <person name="Bayram O."/>
            <person name="Benocci T."/>
            <person name="Braus-Stromeyer S.A."/>
            <person name="Caldana C."/>
            <person name="Canovas D."/>
            <person name="Cerqueira G.C."/>
            <person name="Chen F."/>
            <person name="Chen W."/>
            <person name="Choi C."/>
            <person name="Clum A."/>
            <person name="Dos Santos R.A."/>
            <person name="Damasio A.R."/>
            <person name="Diallinas G."/>
            <person name="Emri T."/>
            <person name="Fekete E."/>
            <person name="Flipphi M."/>
            <person name="Freyberg S."/>
            <person name="Gallo A."/>
            <person name="Gournas C."/>
            <person name="Habgood R."/>
            <person name="Hainaut M."/>
            <person name="Harispe M.L."/>
            <person name="Henrissat B."/>
            <person name="Hilden K.S."/>
            <person name="Hope R."/>
            <person name="Hossain A."/>
            <person name="Karabika E."/>
            <person name="Karaffa L."/>
            <person name="Karanyi Z."/>
            <person name="Krasevec N."/>
            <person name="Kuo A."/>
            <person name="Kusch H."/>
            <person name="LaButti K."/>
            <person name="Lagendijk E.L."/>
            <person name="Lapidus A."/>
            <person name="Levasseur A."/>
            <person name="Lindquist E."/>
            <person name="Lipzen A."/>
            <person name="Logrieco A.F."/>
            <person name="MacCabe A."/>
            <person name="Maekelae M.R."/>
            <person name="Malavazi I."/>
            <person name="Melin P."/>
            <person name="Meyer V."/>
            <person name="Mielnichuk N."/>
            <person name="Miskei M."/>
            <person name="Molnar A.P."/>
            <person name="Mule G."/>
            <person name="Ngan C.Y."/>
            <person name="Orejas M."/>
            <person name="Orosz E."/>
            <person name="Ouedraogo J.P."/>
            <person name="Overkamp K.M."/>
            <person name="Park H.-S."/>
            <person name="Perrone G."/>
            <person name="Piumi F."/>
            <person name="Punt P.J."/>
            <person name="Ram A.F."/>
            <person name="Ramon A."/>
            <person name="Rauscher S."/>
            <person name="Record E."/>
            <person name="Riano-Pachon D.M."/>
            <person name="Robert V."/>
            <person name="Roehrig J."/>
            <person name="Ruller R."/>
            <person name="Salamov A."/>
            <person name="Salih N.S."/>
            <person name="Samson R.A."/>
            <person name="Sandor E."/>
            <person name="Sanguinetti M."/>
            <person name="Schuetze T."/>
            <person name="Sepcic K."/>
            <person name="Shelest E."/>
            <person name="Sherlock G."/>
            <person name="Sophianopoulou V."/>
            <person name="Squina F.M."/>
            <person name="Sun H."/>
            <person name="Susca A."/>
            <person name="Todd R.B."/>
            <person name="Tsang A."/>
            <person name="Unkles S.E."/>
            <person name="van de Wiele N."/>
            <person name="van Rossen-Uffink D."/>
            <person name="Oliveira J.V."/>
            <person name="Vesth T.C."/>
            <person name="Visser J."/>
            <person name="Yu J.-H."/>
            <person name="Zhou M."/>
            <person name="Andersen M.R."/>
            <person name="Archer D.B."/>
            <person name="Baker S.E."/>
            <person name="Benoit I."/>
            <person name="Brakhage A.A."/>
            <person name="Braus G.H."/>
            <person name="Fischer R."/>
            <person name="Frisvad J.C."/>
            <person name="Goldman G.H."/>
            <person name="Houbraken J."/>
            <person name="Oakley B."/>
            <person name="Pocsi I."/>
            <person name="Scazzocchio C."/>
            <person name="Seiboth B."/>
            <person name="vanKuyk P.A."/>
            <person name="Wortman J."/>
            <person name="Dyer P.S."/>
            <person name="Grigoriev I.V."/>
        </authorList>
    </citation>
    <scope>NUCLEOTIDE SEQUENCE [LARGE SCALE GENOMIC DNA]</scope>
    <source>
        <strain evidence="3">CBS 506.65</strain>
    </source>
</reference>
<evidence type="ECO:0000256" key="1">
    <source>
        <dbReference type="PIRSR" id="PIRSR602401-1"/>
    </source>
</evidence>
<dbReference type="PANTHER" id="PTHR24305:SF222">
    <property type="entry name" value="CYTOCHROME P450 MONOOXYGENASE STCS"/>
    <property type="match status" value="1"/>
</dbReference>
<sequence>MLKAILIASLPLVAIYLWHRLVYYRRKQYADWPQLEPSLAMGHLRAMGRRIMSSPSDIHVDHVLANIAKDLGNPPLYMMDLRPASYCMAVVCSHEVAEQISKSSKPFPYSVTKSPTSRMLSQLLGPASIVIAEGEVWKTLRKRFNPGFSHQHLMTLLPCILDKTEQFLANLDRYAASGQDFRLEELCTNLTFDIIGAVTMDTDLKAQMGEEQQSELVSLFRALVSSYRIKRGRRWAFLDLRVYLTRWSISRRLDSLLQDIVREKFTELKHQTDKDSSSRSVLSLSLKEASEATPALVAQTSDQLKSFLFAGHDTTSTLLQWAFYELSRTPRAMQALRAEHDAVLGLDPSPDVVRKKFLSPTSTTTIAGDELLRRLPYTAAVIKEILRLYPPAGTARYSSPGTGFTVRLPDGKNLCLDGVMLYNCHSIIQRDEAVYGPTKDAFMPERWLSAGDDGSSSVENNGVSAWRPFERGPRNCIGQELATIEARVILACVARRYEWEKVGLGEFSRNAAGELLVQPDGRYAVESEVYNVCCLLYFIHVMSTKRK</sequence>
<dbReference type="PANTHER" id="PTHR24305">
    <property type="entry name" value="CYTOCHROME P450"/>
    <property type="match status" value="1"/>
</dbReference>
<dbReference type="Pfam" id="PF00067">
    <property type="entry name" value="p450"/>
    <property type="match status" value="1"/>
</dbReference>
<dbReference type="PRINTS" id="PR00463">
    <property type="entry name" value="EP450I"/>
</dbReference>
<proteinExistence type="predicted"/>
<protein>
    <submittedName>
        <fullName evidence="2">Uncharacterized protein</fullName>
    </submittedName>
</protein>
<feature type="binding site" description="axial binding residue" evidence="1">
    <location>
        <position position="476"/>
    </location>
    <ligand>
        <name>heme</name>
        <dbReference type="ChEBI" id="CHEBI:30413"/>
    </ligand>
    <ligandPart>
        <name>Fe</name>
        <dbReference type="ChEBI" id="CHEBI:18248"/>
    </ligandPart>
</feature>